<feature type="region of interest" description="Disordered" evidence="1">
    <location>
        <begin position="174"/>
        <end position="205"/>
    </location>
</feature>
<dbReference type="AlphaFoldDB" id="A0A7S1BF86"/>
<protein>
    <submittedName>
        <fullName evidence="2">Uncharacterized protein</fullName>
    </submittedName>
</protein>
<sequence length="587" mass="64934">MGVGLNSGLLSPDWKFRNSFGSLDNSVGLGQSNGTDPSDTVREHIQRHLQQQQQQKQSLLMHENLNTFGANPSRIFSDQQSQGFLPSSLYSNMNKFSSLGQLDSSLLRQKTDTSSLLNRSDLGGSTILSNQLLQNMNYQLQYQQQELALRKSQLKRGYDEIATARALVSYPEGVSSMVSKPDSKPADQIVSDNTGDVKSEQKNTASSNAQTKLVFANSSIAGIEPSRSTSLDTTLAGNGRVFYFPCRARGMEHGHNFESAYFTIHDGLDHGADLYCSYPACRAEGCKFRYCATCKAPAARRNFRKRHGHGEKPKRSSSSTPKRISDRSSNRYSIDRPSPCSSMAGYPSNLDRPSSFEDGFREDISRSCIIKPSSIEPSKDSTAVKREFNSANSSVKPPKKSYIRINSENAMPSMPFKRIKKKVSDIDIPTSNLTKLDTGSCPETNLVDYETKAQSALSGINMQTVFQSDKILSNIQSVDPTTRSSASKCASVKIGGSSVKGAKIQFSAENTLQRKFQSQSNIVHKDIKLFQELSDHSDSNENSENLNDCWDYLFSCRPNVSDRPAIDEWIGKLAALSERTKKRNITA</sequence>
<gene>
    <name evidence="2" type="ORF">CHYS00102_LOCUS11548</name>
</gene>
<feature type="region of interest" description="Disordered" evidence="1">
    <location>
        <begin position="304"/>
        <end position="359"/>
    </location>
</feature>
<organism evidence="2">
    <name type="scientific">Corethron hystrix</name>
    <dbReference type="NCBI Taxonomy" id="216773"/>
    <lineage>
        <taxon>Eukaryota</taxon>
        <taxon>Sar</taxon>
        <taxon>Stramenopiles</taxon>
        <taxon>Ochrophyta</taxon>
        <taxon>Bacillariophyta</taxon>
        <taxon>Coscinodiscophyceae</taxon>
        <taxon>Corethrophycidae</taxon>
        <taxon>Corethrales</taxon>
        <taxon>Corethraceae</taxon>
        <taxon>Corethron</taxon>
    </lineage>
</organism>
<evidence type="ECO:0000313" key="2">
    <source>
        <dbReference type="EMBL" id="CAD8884351.1"/>
    </source>
</evidence>
<reference evidence="2" key="1">
    <citation type="submission" date="2021-01" db="EMBL/GenBank/DDBJ databases">
        <authorList>
            <person name="Corre E."/>
            <person name="Pelletier E."/>
            <person name="Niang G."/>
            <person name="Scheremetjew M."/>
            <person name="Finn R."/>
            <person name="Kale V."/>
            <person name="Holt S."/>
            <person name="Cochrane G."/>
            <person name="Meng A."/>
            <person name="Brown T."/>
            <person name="Cohen L."/>
        </authorList>
    </citation>
    <scope>NUCLEOTIDE SEQUENCE</scope>
    <source>
        <strain evidence="2">308</strain>
    </source>
</reference>
<accession>A0A7S1BF86</accession>
<evidence type="ECO:0000256" key="1">
    <source>
        <dbReference type="SAM" id="MobiDB-lite"/>
    </source>
</evidence>
<name>A0A7S1BF86_9STRA</name>
<proteinExistence type="predicted"/>
<dbReference type="EMBL" id="HBFR01015881">
    <property type="protein sequence ID" value="CAD8884351.1"/>
    <property type="molecule type" value="Transcribed_RNA"/>
</dbReference>